<dbReference type="PANTHER" id="PTHR10098">
    <property type="entry name" value="RAPSYN-RELATED"/>
    <property type="match status" value="1"/>
</dbReference>
<dbReference type="AlphaFoldDB" id="A0A8S3GMX9"/>
<dbReference type="SUPFAM" id="SSF48452">
    <property type="entry name" value="TPR-like"/>
    <property type="match status" value="1"/>
</dbReference>
<feature type="repeat" description="TPR" evidence="1">
    <location>
        <begin position="331"/>
        <end position="364"/>
    </location>
</feature>
<dbReference type="PROSITE" id="PS50293">
    <property type="entry name" value="TPR_REGION"/>
    <property type="match status" value="1"/>
</dbReference>
<organism evidence="2 3">
    <name type="scientific">Rotaria magnacalcarata</name>
    <dbReference type="NCBI Taxonomy" id="392030"/>
    <lineage>
        <taxon>Eukaryota</taxon>
        <taxon>Metazoa</taxon>
        <taxon>Spiralia</taxon>
        <taxon>Gnathifera</taxon>
        <taxon>Rotifera</taxon>
        <taxon>Eurotatoria</taxon>
        <taxon>Bdelloidea</taxon>
        <taxon>Philodinida</taxon>
        <taxon>Philodinidae</taxon>
        <taxon>Rotaria</taxon>
    </lineage>
</organism>
<reference evidence="2" key="1">
    <citation type="submission" date="2021-02" db="EMBL/GenBank/DDBJ databases">
        <authorList>
            <person name="Nowell W R."/>
        </authorList>
    </citation>
    <scope>NUCLEOTIDE SEQUENCE</scope>
</reference>
<dbReference type="Pfam" id="PF13424">
    <property type="entry name" value="TPR_12"/>
    <property type="match status" value="1"/>
</dbReference>
<evidence type="ECO:0000313" key="3">
    <source>
        <dbReference type="Proteomes" id="UP000676336"/>
    </source>
</evidence>
<sequence>VEQSRYLFYSEKKVKAHIQDFNANYQASEVLYWLDKYNHPFPYNLLVSNALRTHDQQILSVIRLFILDLNKQMKPLPIGPSYNQVFFGTKLPIELVDRLEQLTSKDIIAFQCFLPVIKSRTKALAAATEPTRRRKIANVLFKIDASNALCAPMGETVLIDMATPFHITCVTRNTGSGGVQQLVTIVTLVAIPKRHRDYIFSHFIEQQTKAGKTISDFLQQTIPLVRPDNTYRRDDEDKSEISQYSIPLYVVSVAQPRRDSLAVCNDEAEADELIARGNWAQAVDSLARIEHPNVRVLNKQGSLLRERLQDLPGALECHEQALGKATDKGKAETLIHLGIVYHDMKQYAEALNQYSQALQWFDKQKPRDPTMIARCLVGLGNAYWARRELDEARDCTERALAIREHEIQPKNYSDIAS</sequence>
<dbReference type="PANTHER" id="PTHR10098:SF108">
    <property type="entry name" value="TETRATRICOPEPTIDE REPEAT PROTEIN 28"/>
    <property type="match status" value="1"/>
</dbReference>
<dbReference type="Proteomes" id="UP000676336">
    <property type="component" value="Unassembled WGS sequence"/>
</dbReference>
<feature type="repeat" description="TPR" evidence="1">
    <location>
        <begin position="373"/>
        <end position="406"/>
    </location>
</feature>
<feature type="non-terminal residue" evidence="2">
    <location>
        <position position="1"/>
    </location>
</feature>
<feature type="non-terminal residue" evidence="2">
    <location>
        <position position="417"/>
    </location>
</feature>
<dbReference type="SMART" id="SM00028">
    <property type="entry name" value="TPR"/>
    <property type="match status" value="2"/>
</dbReference>
<dbReference type="InterPro" id="IPR019734">
    <property type="entry name" value="TPR_rpt"/>
</dbReference>
<name>A0A8S3GMX9_9BILA</name>
<dbReference type="Gene3D" id="1.25.40.10">
    <property type="entry name" value="Tetratricopeptide repeat domain"/>
    <property type="match status" value="1"/>
</dbReference>
<evidence type="ECO:0008006" key="4">
    <source>
        <dbReference type="Google" id="ProtNLM"/>
    </source>
</evidence>
<accession>A0A8S3GMX9</accession>
<proteinExistence type="predicted"/>
<protein>
    <recommendedName>
        <fullName evidence="4">Tetratricopeptide repeat protein</fullName>
    </recommendedName>
</protein>
<gene>
    <name evidence="2" type="ORF">SMN809_LOCUS64962</name>
</gene>
<dbReference type="InterPro" id="IPR011990">
    <property type="entry name" value="TPR-like_helical_dom_sf"/>
</dbReference>
<evidence type="ECO:0000313" key="2">
    <source>
        <dbReference type="EMBL" id="CAF5165690.1"/>
    </source>
</evidence>
<dbReference type="PROSITE" id="PS50005">
    <property type="entry name" value="TPR"/>
    <property type="match status" value="2"/>
</dbReference>
<keyword evidence="1" id="KW-0802">TPR repeat</keyword>
<comment type="caution">
    <text evidence="2">The sequence shown here is derived from an EMBL/GenBank/DDBJ whole genome shotgun (WGS) entry which is preliminary data.</text>
</comment>
<dbReference type="EMBL" id="CAJOBI010301302">
    <property type="protein sequence ID" value="CAF5165690.1"/>
    <property type="molecule type" value="Genomic_DNA"/>
</dbReference>
<evidence type="ECO:0000256" key="1">
    <source>
        <dbReference type="PROSITE-ProRule" id="PRU00339"/>
    </source>
</evidence>